<keyword evidence="7 9" id="KW-0239">DNA-directed DNA polymerase</keyword>
<keyword evidence="6 9" id="KW-0235">DNA replication</keyword>
<evidence type="ECO:0000259" key="11">
    <source>
        <dbReference type="Pfam" id="PF02767"/>
    </source>
</evidence>
<proteinExistence type="inferred from homology"/>
<evidence type="ECO:0000256" key="7">
    <source>
        <dbReference type="ARBA" id="ARBA00022932"/>
    </source>
</evidence>
<dbReference type="Proteomes" id="UP000034154">
    <property type="component" value="Unassembled WGS sequence"/>
</dbReference>
<dbReference type="InterPro" id="IPR022635">
    <property type="entry name" value="DNA_polIII_beta_C"/>
</dbReference>
<dbReference type="Gene3D" id="3.70.10.10">
    <property type="match status" value="1"/>
</dbReference>
<evidence type="ECO:0000313" key="14">
    <source>
        <dbReference type="Proteomes" id="UP000034154"/>
    </source>
</evidence>
<dbReference type="GO" id="GO:0003887">
    <property type="term" value="F:DNA-directed DNA polymerase activity"/>
    <property type="evidence" value="ECO:0007669"/>
    <property type="project" value="UniProtKB-UniRule"/>
</dbReference>
<dbReference type="GO" id="GO:0005737">
    <property type="term" value="C:cytoplasm"/>
    <property type="evidence" value="ECO:0007669"/>
    <property type="project" value="UniProtKB-SubCell"/>
</dbReference>
<evidence type="ECO:0000259" key="10">
    <source>
        <dbReference type="Pfam" id="PF00712"/>
    </source>
</evidence>
<evidence type="ECO:0000256" key="3">
    <source>
        <dbReference type="ARBA" id="ARBA00022490"/>
    </source>
</evidence>
<evidence type="ECO:0000256" key="6">
    <source>
        <dbReference type="ARBA" id="ARBA00022705"/>
    </source>
</evidence>
<sequence>MKVSCTKNNLQMGLSITSHLSTKNIQLPILNNVLMVAKNGNIRFTSTNLEIAVSCLVRGKVEEEGELTIPSKLFYDYISLLKEEKVDLFNQDQTLVVEAGDYKTKINGLISSDFPLVPSVNSNKIYLLPVNNFREALSQVVFAVASNESRPELSGVLLKFNNNELIIAATDSYRLAERKIKVSSENFGETTIIIPSRTIIEVNRILSIFKETSDSPSGVQISLSDNQVVFTYGLVEIISRTIEGSFPDYQQIVPKSFQTESKLDRNDFINAVKTASLFSRSGLFDVTVKFDPAGTFSAAAADATRGENTAVAKAEVNGLENSVTLNFRYLLDGLNSMTTESVVFQMIDGANPCMIHPVGSEDQHLYIVMPIRQ</sequence>
<dbReference type="InterPro" id="IPR001001">
    <property type="entry name" value="DNA_polIII_beta"/>
</dbReference>
<keyword evidence="5 9" id="KW-0548">Nucleotidyltransferase</keyword>
<accession>A0A0G1JJJ2</accession>
<dbReference type="SUPFAM" id="SSF55979">
    <property type="entry name" value="DNA clamp"/>
    <property type="match status" value="3"/>
</dbReference>
<evidence type="ECO:0000256" key="2">
    <source>
        <dbReference type="ARBA" id="ARBA00010752"/>
    </source>
</evidence>
<comment type="function">
    <text evidence="9">Confers DNA tethering and processivity to DNA polymerases and other proteins. Acts as a clamp, forming a ring around DNA (a reaction catalyzed by the clamp-loading complex) which diffuses in an ATP-independent manner freely and bidirectionally along dsDNA. Initially characterized for its ability to contact the catalytic subunit of DNA polymerase III (Pol III), a complex, multichain enzyme responsible for most of the replicative synthesis in bacteria; Pol III exhibits 3'-5' exonuclease proofreading activity. The beta chain is required for initiation of replication as well as for processivity of DNA replication.</text>
</comment>
<name>A0A0G1JJJ2_9BACT</name>
<dbReference type="EMBL" id="LCJB01000014">
    <property type="protein sequence ID" value="KKT71540.1"/>
    <property type="molecule type" value="Genomic_DNA"/>
</dbReference>
<reference evidence="13 14" key="1">
    <citation type="journal article" date="2015" name="Nature">
        <title>rRNA introns, odd ribosomes, and small enigmatic genomes across a large radiation of phyla.</title>
        <authorList>
            <person name="Brown C.T."/>
            <person name="Hug L.A."/>
            <person name="Thomas B.C."/>
            <person name="Sharon I."/>
            <person name="Castelle C.J."/>
            <person name="Singh A."/>
            <person name="Wilkins M.J."/>
            <person name="Williams K.H."/>
            <person name="Banfield J.F."/>
        </authorList>
    </citation>
    <scope>NUCLEOTIDE SEQUENCE [LARGE SCALE GENOMIC DNA]</scope>
</reference>
<feature type="domain" description="DNA polymerase III beta sliding clamp N-terminal" evidence="10">
    <location>
        <begin position="1"/>
        <end position="118"/>
    </location>
</feature>
<protein>
    <recommendedName>
        <fullName evidence="9">Beta sliding clamp</fullName>
    </recommendedName>
</protein>
<dbReference type="GO" id="GO:0003677">
    <property type="term" value="F:DNA binding"/>
    <property type="evidence" value="ECO:0007669"/>
    <property type="project" value="UniProtKB-UniRule"/>
</dbReference>
<dbReference type="NCBIfam" id="TIGR00663">
    <property type="entry name" value="dnan"/>
    <property type="match status" value="1"/>
</dbReference>
<dbReference type="CDD" id="cd00140">
    <property type="entry name" value="beta_clamp"/>
    <property type="match status" value="1"/>
</dbReference>
<keyword evidence="4 9" id="KW-0808">Transferase</keyword>
<evidence type="ECO:0000256" key="4">
    <source>
        <dbReference type="ARBA" id="ARBA00022679"/>
    </source>
</evidence>
<evidence type="ECO:0000256" key="8">
    <source>
        <dbReference type="ARBA" id="ARBA00023125"/>
    </source>
</evidence>
<dbReference type="GO" id="GO:0006271">
    <property type="term" value="P:DNA strand elongation involved in DNA replication"/>
    <property type="evidence" value="ECO:0007669"/>
    <property type="project" value="TreeGrafter"/>
</dbReference>
<dbReference type="InterPro" id="IPR022637">
    <property type="entry name" value="DNA_polIII_beta_cen"/>
</dbReference>
<evidence type="ECO:0000256" key="5">
    <source>
        <dbReference type="ARBA" id="ARBA00022695"/>
    </source>
</evidence>
<comment type="subunit">
    <text evidence="9">Forms a ring-shaped head-to-tail homodimer around DNA.</text>
</comment>
<gene>
    <name evidence="13" type="ORF">UW63_C0014G0012</name>
</gene>
<comment type="caution">
    <text evidence="13">The sequence shown here is derived from an EMBL/GenBank/DDBJ whole genome shotgun (WGS) entry which is preliminary data.</text>
</comment>
<dbReference type="Pfam" id="PF00712">
    <property type="entry name" value="DNA_pol3_beta"/>
    <property type="match status" value="1"/>
</dbReference>
<dbReference type="SMART" id="SM00480">
    <property type="entry name" value="POL3Bc"/>
    <property type="match status" value="1"/>
</dbReference>
<dbReference type="InterPro" id="IPR046938">
    <property type="entry name" value="DNA_clamp_sf"/>
</dbReference>
<dbReference type="Pfam" id="PF02768">
    <property type="entry name" value="DNA_pol3_beta_3"/>
    <property type="match status" value="1"/>
</dbReference>
<organism evidence="13 14">
    <name type="scientific">Candidatus Uhrbacteria bacterium GW2011_GWF2_44_350</name>
    <dbReference type="NCBI Taxonomy" id="1619000"/>
    <lineage>
        <taxon>Bacteria</taxon>
        <taxon>Candidatus Uhriibacteriota</taxon>
    </lineage>
</organism>
<feature type="domain" description="DNA polymerase III beta sliding clamp central" evidence="11">
    <location>
        <begin position="128"/>
        <end position="248"/>
    </location>
</feature>
<dbReference type="PANTHER" id="PTHR30478:SF0">
    <property type="entry name" value="BETA SLIDING CLAMP"/>
    <property type="match status" value="1"/>
</dbReference>
<dbReference type="AlphaFoldDB" id="A0A0G1JJJ2"/>
<evidence type="ECO:0000256" key="9">
    <source>
        <dbReference type="PIRNR" id="PIRNR000804"/>
    </source>
</evidence>
<feature type="domain" description="DNA polymerase III beta sliding clamp C-terminal" evidence="12">
    <location>
        <begin position="251"/>
        <end position="372"/>
    </location>
</feature>
<evidence type="ECO:0000259" key="12">
    <source>
        <dbReference type="Pfam" id="PF02768"/>
    </source>
</evidence>
<comment type="similarity">
    <text evidence="2 9">Belongs to the beta sliding clamp family.</text>
</comment>
<evidence type="ECO:0000313" key="13">
    <source>
        <dbReference type="EMBL" id="KKT71540.1"/>
    </source>
</evidence>
<dbReference type="Pfam" id="PF02767">
    <property type="entry name" value="DNA_pol3_beta_2"/>
    <property type="match status" value="1"/>
</dbReference>
<dbReference type="GO" id="GO:0009360">
    <property type="term" value="C:DNA polymerase III complex"/>
    <property type="evidence" value="ECO:0007669"/>
    <property type="project" value="InterPro"/>
</dbReference>
<comment type="subcellular location">
    <subcellularLocation>
        <location evidence="1 9">Cytoplasm</location>
    </subcellularLocation>
</comment>
<dbReference type="PANTHER" id="PTHR30478">
    <property type="entry name" value="DNA POLYMERASE III SUBUNIT BETA"/>
    <property type="match status" value="1"/>
</dbReference>
<keyword evidence="3 9" id="KW-0963">Cytoplasm</keyword>
<dbReference type="Gene3D" id="3.10.150.10">
    <property type="entry name" value="DNA Polymerase III, subunit A, domain 2"/>
    <property type="match status" value="1"/>
</dbReference>
<dbReference type="PIRSF" id="PIRSF000804">
    <property type="entry name" value="DNA_pol_III_b"/>
    <property type="match status" value="1"/>
</dbReference>
<evidence type="ECO:0000256" key="1">
    <source>
        <dbReference type="ARBA" id="ARBA00004496"/>
    </source>
</evidence>
<dbReference type="InterPro" id="IPR022634">
    <property type="entry name" value="DNA_polIII_beta_N"/>
</dbReference>
<keyword evidence="8" id="KW-0238">DNA-binding</keyword>
<dbReference type="GO" id="GO:0008408">
    <property type="term" value="F:3'-5' exonuclease activity"/>
    <property type="evidence" value="ECO:0007669"/>
    <property type="project" value="InterPro"/>
</dbReference>